<dbReference type="RefSeq" id="WP_054875867.1">
    <property type="nucleotide sequence ID" value="NZ_LKET01000039.1"/>
</dbReference>
<accession>A0A0P8WYF9</accession>
<dbReference type="EMBL" id="LKET01000039">
    <property type="protein sequence ID" value="KPU43423.1"/>
    <property type="molecule type" value="Genomic_DNA"/>
</dbReference>
<dbReference type="InterPro" id="IPR029063">
    <property type="entry name" value="SAM-dependent_MTases_sf"/>
</dbReference>
<dbReference type="Proteomes" id="UP000050326">
    <property type="component" value="Unassembled WGS sequence"/>
</dbReference>
<protein>
    <submittedName>
        <fullName evidence="1">Bifunctional 3-demethylubiquinone-9 3-methyltransferase/ 2-octaprenyl-6-hydroxy phenol methylase</fullName>
    </submittedName>
</protein>
<dbReference type="Gene3D" id="3.40.50.150">
    <property type="entry name" value="Vaccinia Virus protein VP39"/>
    <property type="match status" value="1"/>
</dbReference>
<dbReference type="Pfam" id="PF13489">
    <property type="entry name" value="Methyltransf_23"/>
    <property type="match status" value="1"/>
</dbReference>
<dbReference type="STRING" id="36849.OXPF_28640"/>
<proteinExistence type="predicted"/>
<keyword evidence="1" id="KW-0830">Ubiquinone</keyword>
<dbReference type="AlphaFoldDB" id="A0A0P8WYF9"/>
<keyword evidence="2" id="KW-1185">Reference proteome</keyword>
<name>A0A0P8WYF9_9CLOT</name>
<evidence type="ECO:0000313" key="2">
    <source>
        <dbReference type="Proteomes" id="UP000050326"/>
    </source>
</evidence>
<dbReference type="OrthoDB" id="9782855at2"/>
<dbReference type="SUPFAM" id="SSF53335">
    <property type="entry name" value="S-adenosyl-L-methionine-dependent methyltransferases"/>
    <property type="match status" value="1"/>
</dbReference>
<comment type="caution">
    <text evidence="1">The sequence shown here is derived from an EMBL/GenBank/DDBJ whole genome shotgun (WGS) entry which is preliminary data.</text>
</comment>
<dbReference type="PANTHER" id="PTHR43861:SF6">
    <property type="entry name" value="METHYLTRANSFERASE TYPE 11"/>
    <property type="match status" value="1"/>
</dbReference>
<reference evidence="1 2" key="1">
    <citation type="submission" date="2015-09" db="EMBL/GenBank/DDBJ databases">
        <title>Genome sequence of Oxobacter pfennigii DSM 3222.</title>
        <authorList>
            <person name="Poehlein A."/>
            <person name="Bengelsdorf F.R."/>
            <person name="Schiel-Bengelsdorf B."/>
            <person name="Duerre P."/>
            <person name="Daniel R."/>
        </authorList>
    </citation>
    <scope>NUCLEOTIDE SEQUENCE [LARGE SCALE GENOMIC DNA]</scope>
    <source>
        <strain evidence="1 2">DSM 3222</strain>
    </source>
</reference>
<organism evidence="1 2">
    <name type="scientific">Oxobacter pfennigii</name>
    <dbReference type="NCBI Taxonomy" id="36849"/>
    <lineage>
        <taxon>Bacteria</taxon>
        <taxon>Bacillati</taxon>
        <taxon>Bacillota</taxon>
        <taxon>Clostridia</taxon>
        <taxon>Eubacteriales</taxon>
        <taxon>Clostridiaceae</taxon>
        <taxon>Oxobacter</taxon>
    </lineage>
</organism>
<dbReference type="GO" id="GO:0008168">
    <property type="term" value="F:methyltransferase activity"/>
    <property type="evidence" value="ECO:0007669"/>
    <property type="project" value="UniProtKB-KW"/>
</dbReference>
<dbReference type="PANTHER" id="PTHR43861">
    <property type="entry name" value="TRANS-ACONITATE 2-METHYLTRANSFERASE-RELATED"/>
    <property type="match status" value="1"/>
</dbReference>
<dbReference type="CDD" id="cd02440">
    <property type="entry name" value="AdoMet_MTases"/>
    <property type="match status" value="1"/>
</dbReference>
<keyword evidence="1" id="KW-0808">Transferase</keyword>
<sequence>MTVNSDYTELSQLIISVQSEIVDSCENLHYRKFYMQEERDYWDSISKWMYEEKDKRKIDKCLDIGCGYGTLLIIAQKIYGSDIYGIDFLDSYLSKDIIEKYNLNFKICNAETDTLPWECRFDIIFLTEVIEHFNFNVIPTLIKIRESLSDDGVFYLSTPDAEWYGKITEYYKDYKDMPSAEKNIPTKDCHIYVFNKNELLEIFNDVGFEVEDYQLTNMHHFNFKLRKKGS</sequence>
<keyword evidence="1" id="KW-0489">Methyltransferase</keyword>
<evidence type="ECO:0000313" key="1">
    <source>
        <dbReference type="EMBL" id="KPU43423.1"/>
    </source>
</evidence>
<dbReference type="GO" id="GO:0032259">
    <property type="term" value="P:methylation"/>
    <property type="evidence" value="ECO:0007669"/>
    <property type="project" value="UniProtKB-KW"/>
</dbReference>
<gene>
    <name evidence="1" type="ORF">OXPF_28640</name>
</gene>